<comment type="caution">
    <text evidence="13">The sequence shown here is derived from an EMBL/GenBank/DDBJ whole genome shotgun (WGS) entry which is preliminary data.</text>
</comment>
<keyword evidence="3 10" id="KW-0235">DNA replication</keyword>
<evidence type="ECO:0000313" key="13">
    <source>
        <dbReference type="EMBL" id="PAV16310.1"/>
    </source>
</evidence>
<evidence type="ECO:0000256" key="9">
    <source>
        <dbReference type="ARBA" id="ARBA00023242"/>
    </source>
</evidence>
<dbReference type="GO" id="GO:0006270">
    <property type="term" value="P:DNA replication initiation"/>
    <property type="evidence" value="ECO:0007669"/>
    <property type="project" value="TreeGrafter"/>
</dbReference>
<dbReference type="Pfam" id="PF00004">
    <property type="entry name" value="AAA"/>
    <property type="match status" value="1"/>
</dbReference>
<reference evidence="13 14" key="1">
    <citation type="journal article" date="2017" name="Mol. Ecol.">
        <title>Comparative and population genomic landscape of Phellinus noxius: A hypervariable fungus causing root rot in trees.</title>
        <authorList>
            <person name="Chung C.L."/>
            <person name="Lee T.J."/>
            <person name="Akiba M."/>
            <person name="Lee H.H."/>
            <person name="Kuo T.H."/>
            <person name="Liu D."/>
            <person name="Ke H.M."/>
            <person name="Yokoi T."/>
            <person name="Roa M.B."/>
            <person name="Lu M.J."/>
            <person name="Chang Y.Y."/>
            <person name="Ann P.J."/>
            <person name="Tsai J.N."/>
            <person name="Chen C.Y."/>
            <person name="Tzean S.S."/>
            <person name="Ota Y."/>
            <person name="Hattori T."/>
            <person name="Sahashi N."/>
            <person name="Liou R.F."/>
            <person name="Kikuchi T."/>
            <person name="Tsai I.J."/>
        </authorList>
    </citation>
    <scope>NUCLEOTIDE SEQUENCE [LARGE SCALE GENOMIC DNA]</scope>
    <source>
        <strain evidence="13 14">FFPRI411160</strain>
    </source>
</reference>
<dbReference type="GO" id="GO:0003682">
    <property type="term" value="F:chromatin binding"/>
    <property type="evidence" value="ECO:0007669"/>
    <property type="project" value="InterPro"/>
</dbReference>
<dbReference type="InParanoid" id="A0A286U9Q8"/>
<dbReference type="GO" id="GO:0016887">
    <property type="term" value="F:ATP hydrolysis activity"/>
    <property type="evidence" value="ECO:0007669"/>
    <property type="project" value="InterPro"/>
</dbReference>
<dbReference type="PROSITE" id="PS51038">
    <property type="entry name" value="BAH"/>
    <property type="match status" value="1"/>
</dbReference>
<evidence type="ECO:0000256" key="6">
    <source>
        <dbReference type="ARBA" id="ARBA00022840"/>
    </source>
</evidence>
<keyword evidence="8 10" id="KW-0238">DNA-binding</keyword>
<dbReference type="FunFam" id="3.40.50.300:FF:000199">
    <property type="entry name" value="Origin recognition complex subunit 1"/>
    <property type="match status" value="1"/>
</dbReference>
<feature type="region of interest" description="Disordered" evidence="11">
    <location>
        <begin position="64"/>
        <end position="109"/>
    </location>
</feature>
<dbReference type="FunCoup" id="A0A286U9Q8">
    <property type="interactions" value="151"/>
</dbReference>
<evidence type="ECO:0000313" key="14">
    <source>
        <dbReference type="Proteomes" id="UP000217199"/>
    </source>
</evidence>
<evidence type="ECO:0000256" key="4">
    <source>
        <dbReference type="ARBA" id="ARBA00022723"/>
    </source>
</evidence>
<keyword evidence="14" id="KW-1185">Reference proteome</keyword>
<feature type="compositionally biased region" description="Acidic residues" evidence="11">
    <location>
        <begin position="76"/>
        <end position="92"/>
    </location>
</feature>
<dbReference type="GO" id="GO:0005664">
    <property type="term" value="C:nuclear origin of replication recognition complex"/>
    <property type="evidence" value="ECO:0007669"/>
    <property type="project" value="TreeGrafter"/>
</dbReference>
<keyword evidence="13" id="KW-0378">Hydrolase</keyword>
<feature type="compositionally biased region" description="Acidic residues" evidence="11">
    <location>
        <begin position="138"/>
        <end position="151"/>
    </location>
</feature>
<dbReference type="InterPro" id="IPR027417">
    <property type="entry name" value="P-loop_NTPase"/>
</dbReference>
<dbReference type="SUPFAM" id="SSF52540">
    <property type="entry name" value="P-loop containing nucleoside triphosphate hydrolases"/>
    <property type="match status" value="1"/>
</dbReference>
<dbReference type="InterPro" id="IPR043151">
    <property type="entry name" value="BAH_sf"/>
</dbReference>
<dbReference type="InterPro" id="IPR003593">
    <property type="entry name" value="AAA+_ATPase"/>
</dbReference>
<dbReference type="Pfam" id="PF01426">
    <property type="entry name" value="BAH"/>
    <property type="match status" value="1"/>
</dbReference>
<accession>A0A286U9Q8</accession>
<dbReference type="PANTHER" id="PTHR10763">
    <property type="entry name" value="CELL DIVISION CONTROL PROTEIN 6-RELATED"/>
    <property type="match status" value="1"/>
</dbReference>
<evidence type="ECO:0000256" key="2">
    <source>
        <dbReference type="ARBA" id="ARBA00008398"/>
    </source>
</evidence>
<name>A0A286U9Q8_9AGAM</name>
<dbReference type="InterPro" id="IPR003959">
    <property type="entry name" value="ATPase_AAA_core"/>
</dbReference>
<dbReference type="AlphaFoldDB" id="A0A286U9Q8"/>
<feature type="compositionally biased region" description="Acidic residues" evidence="11">
    <location>
        <begin position="355"/>
        <end position="371"/>
    </location>
</feature>
<feature type="region of interest" description="Disordered" evidence="11">
    <location>
        <begin position="1"/>
        <end position="47"/>
    </location>
</feature>
<comment type="function">
    <text evidence="10">Component of the origin recognition complex (ORC) that binds origins of replication. DNA-binding is ATP-dependent, however specific DNA sequences that define origins of replication have not been identified so far. ORC is required to assemble the pre-replication complex necessary to initiate DNA replication.</text>
</comment>
<gene>
    <name evidence="13" type="ORF">PNOK_0793000</name>
</gene>
<keyword evidence="5 10" id="KW-0547">Nucleotide-binding</keyword>
<dbReference type="InterPro" id="IPR050311">
    <property type="entry name" value="ORC1/CDC6"/>
</dbReference>
<comment type="similarity">
    <text evidence="2 10">Belongs to the ORC1 family.</text>
</comment>
<keyword evidence="7" id="KW-0460">Magnesium</keyword>
<evidence type="ECO:0000256" key="1">
    <source>
        <dbReference type="ARBA" id="ARBA00004123"/>
    </source>
</evidence>
<keyword evidence="6 10" id="KW-0067">ATP-binding</keyword>
<comment type="subunit">
    <text evidence="10">ORC is composed of six subunits.</text>
</comment>
<evidence type="ECO:0000259" key="12">
    <source>
        <dbReference type="PROSITE" id="PS51038"/>
    </source>
</evidence>
<feature type="compositionally biased region" description="Basic and acidic residues" evidence="11">
    <location>
        <begin position="64"/>
        <end position="75"/>
    </location>
</feature>
<organism evidence="13 14">
    <name type="scientific">Pyrrhoderma noxium</name>
    <dbReference type="NCBI Taxonomy" id="2282107"/>
    <lineage>
        <taxon>Eukaryota</taxon>
        <taxon>Fungi</taxon>
        <taxon>Dikarya</taxon>
        <taxon>Basidiomycota</taxon>
        <taxon>Agaricomycotina</taxon>
        <taxon>Agaricomycetes</taxon>
        <taxon>Hymenochaetales</taxon>
        <taxon>Hymenochaetaceae</taxon>
        <taxon>Pyrrhoderma</taxon>
    </lineage>
</organism>
<dbReference type="SMART" id="SM00439">
    <property type="entry name" value="BAH"/>
    <property type="match status" value="1"/>
</dbReference>
<keyword evidence="9 10" id="KW-0539">Nucleus</keyword>
<evidence type="ECO:0000256" key="3">
    <source>
        <dbReference type="ARBA" id="ARBA00022705"/>
    </source>
</evidence>
<evidence type="ECO:0000256" key="8">
    <source>
        <dbReference type="ARBA" id="ARBA00023125"/>
    </source>
</evidence>
<dbReference type="InterPro" id="IPR054425">
    <property type="entry name" value="Cdc6_ORC1-like_ATPase_lid"/>
</dbReference>
<dbReference type="SMART" id="SM00382">
    <property type="entry name" value="AAA"/>
    <property type="match status" value="1"/>
</dbReference>
<dbReference type="Pfam" id="PF22606">
    <property type="entry name" value="Cdc6-ORC-like_ATPase_lid"/>
    <property type="match status" value="1"/>
</dbReference>
<dbReference type="GO" id="GO:0003688">
    <property type="term" value="F:DNA replication origin binding"/>
    <property type="evidence" value="ECO:0007669"/>
    <property type="project" value="UniProtKB-ARBA"/>
</dbReference>
<dbReference type="STRING" id="2282107.A0A286U9Q8"/>
<dbReference type="Proteomes" id="UP000217199">
    <property type="component" value="Unassembled WGS sequence"/>
</dbReference>
<dbReference type="InterPro" id="IPR001025">
    <property type="entry name" value="BAH_dom"/>
</dbReference>
<dbReference type="Gene3D" id="1.10.8.60">
    <property type="match status" value="1"/>
</dbReference>
<dbReference type="GO" id="GO:0046872">
    <property type="term" value="F:metal ion binding"/>
    <property type="evidence" value="ECO:0007669"/>
    <property type="project" value="UniProtKB-KW"/>
</dbReference>
<sequence>MTVTYDAQTPRRSRRYQPLVVSSNLGRGGRRGGVSMRGGTGAGAGSEVKWLGLPLYERETRRVVDLHEEDTFGGDKDEDEDEDEEGDEEEVKNEDGGEGTGRKRKRGSRKVELETTFYNGFSRKGGSSASLRKRALLDSEDEEEDEEEEEERSSNTSNELKFYIGDTVLVKTHARLPSIGVIIAVWEVHRKVNDEGEDVGGEEKTYKKVRVQWFLRPSELPSVRASRDHFQNEIYFSLASTATLNPQAILKLCKVSSEKSFKKPNDISLEFTTKAKKKARLGQGASAAAANALDEYYCGSAIDARRGLYYKLNWEDHRVNALDCDNDMDGKPWIVNVTVEPKGRKRGRKKREVKDENEDPDDGEEDGDSGDEYAASTDREDEEDEEDLKEDEVSLPDNERLETIDENDDDENPFLRTPSKKRRVVKSNAFETPKKRRYTKASTLAAPTPHSRAALRARAKTKRKAFRPAPQIAYDFMNTSVGDLPSDPWLRVMQVFHVGARPDVLPCREAEFMHILRSVEGLLEEGSGGCVYVSGVPGTGKTATVHRIVRELKRMAERNEANPFTYVEINGLKIPEASAAYTLLWEAVSGHDVTADGHLRISSKESLKQLTKYFGAGTQAGPAGHACIVLMDELDQLLTTKQEVVYNFFNWPTLVGSKLIVIAVANTHDLPERVMTGRVRSRLGMTRINYQPYDKAQLGKIVHARLKAAQEDYEGEFPEVITADAINFAAAKVASISGDARRVLDICRRAVELIRTSGKAAKIPDVKEVITRMQSSLTAAYLSDCSLHERIMLASLIKCILRSGVLEVPWDEVQRQHLIYTPVLAGEESIRKPTTGELRMILDGLLASHAVLIEDASVASVARKPEGERKVVLNVEQIEVQRVLSELGGNMWRTAVGL</sequence>
<feature type="domain" description="BAH" evidence="12">
    <location>
        <begin position="160"/>
        <end position="313"/>
    </location>
</feature>
<dbReference type="Gene3D" id="2.30.30.490">
    <property type="match status" value="1"/>
</dbReference>
<feature type="compositionally biased region" description="Gly residues" evidence="11">
    <location>
        <begin position="31"/>
        <end position="44"/>
    </location>
</feature>
<evidence type="ECO:0000256" key="11">
    <source>
        <dbReference type="SAM" id="MobiDB-lite"/>
    </source>
</evidence>
<proteinExistence type="inferred from homology"/>
<feature type="region of interest" description="Disordered" evidence="11">
    <location>
        <begin position="123"/>
        <end position="158"/>
    </location>
</feature>
<feature type="compositionally biased region" description="Acidic residues" evidence="11">
    <location>
        <begin position="379"/>
        <end position="394"/>
    </location>
</feature>
<dbReference type="CDD" id="cd00009">
    <property type="entry name" value="AAA"/>
    <property type="match status" value="1"/>
</dbReference>
<evidence type="ECO:0000256" key="7">
    <source>
        <dbReference type="ARBA" id="ARBA00022842"/>
    </source>
</evidence>
<evidence type="ECO:0000256" key="5">
    <source>
        <dbReference type="ARBA" id="ARBA00022741"/>
    </source>
</evidence>
<dbReference type="PANTHER" id="PTHR10763:SF23">
    <property type="entry name" value="ORIGIN RECOGNITION COMPLEX SUBUNIT 1"/>
    <property type="match status" value="1"/>
</dbReference>
<dbReference type="GO" id="GO:0005524">
    <property type="term" value="F:ATP binding"/>
    <property type="evidence" value="ECO:0007669"/>
    <property type="project" value="UniProtKB-KW"/>
</dbReference>
<dbReference type="OrthoDB" id="1926878at2759"/>
<evidence type="ECO:0000256" key="10">
    <source>
        <dbReference type="RuleBase" id="RU365058"/>
    </source>
</evidence>
<dbReference type="GO" id="GO:0033314">
    <property type="term" value="P:mitotic DNA replication checkpoint signaling"/>
    <property type="evidence" value="ECO:0007669"/>
    <property type="project" value="TreeGrafter"/>
</dbReference>
<dbReference type="EMBL" id="NBII01000008">
    <property type="protein sequence ID" value="PAV16310.1"/>
    <property type="molecule type" value="Genomic_DNA"/>
</dbReference>
<dbReference type="Gene3D" id="3.40.50.300">
    <property type="entry name" value="P-loop containing nucleotide triphosphate hydrolases"/>
    <property type="match status" value="1"/>
</dbReference>
<keyword evidence="4" id="KW-0479">Metal-binding</keyword>
<feature type="region of interest" description="Disordered" evidence="11">
    <location>
        <begin position="342"/>
        <end position="420"/>
    </location>
</feature>
<comment type="subcellular location">
    <subcellularLocation>
        <location evidence="1 10">Nucleus</location>
    </subcellularLocation>
</comment>
<protein>
    <recommendedName>
        <fullName evidence="10">Origin recognition complex subunit 1</fullName>
    </recommendedName>
</protein>